<dbReference type="PANTHER" id="PTHR43792:SF8">
    <property type="entry name" value="[RIBOSOMAL PROTEIN US5]-ALANINE N-ACETYLTRANSFERASE"/>
    <property type="match status" value="1"/>
</dbReference>
<dbReference type="InterPro" id="IPR051531">
    <property type="entry name" value="N-acetyltransferase"/>
</dbReference>
<dbReference type="PANTHER" id="PTHR43792">
    <property type="entry name" value="GNAT FAMILY, PUTATIVE (AFU_ORTHOLOGUE AFUA_3G00765)-RELATED-RELATED"/>
    <property type="match status" value="1"/>
</dbReference>
<evidence type="ECO:0000313" key="5">
    <source>
        <dbReference type="EMBL" id="MBC8559881.1"/>
    </source>
</evidence>
<dbReference type="Gene3D" id="3.40.630.30">
    <property type="match status" value="1"/>
</dbReference>
<dbReference type="SUPFAM" id="SSF55729">
    <property type="entry name" value="Acyl-CoA N-acyltransferases (Nat)"/>
    <property type="match status" value="1"/>
</dbReference>
<comment type="similarity">
    <text evidence="3">Belongs to the acetyltransferase family. RimJ subfamily.</text>
</comment>
<keyword evidence="1" id="KW-0808">Transferase</keyword>
<sequence>MKLQDFVQDKPILETEQLILRPLRKEDVADLKEWLGDSSVYRYWGKRPGKSDLNPELLFQKPEKPTKSFHWGVVHKQDNKVIGDMWVYLIENDRMAKVAFRLSPAYQGNRLMTEALARAAIFCFEETELQRLWADVHVQNIASYKTLEKAGFKREGLIREGKMVNTYCDYYLYGMTKADYIEITDKGLPPYWHCERFFRKN</sequence>
<feature type="domain" description="N-acetyltransferase" evidence="4">
    <location>
        <begin position="18"/>
        <end position="173"/>
    </location>
</feature>
<dbReference type="InterPro" id="IPR016181">
    <property type="entry name" value="Acyl_CoA_acyltransferase"/>
</dbReference>
<evidence type="ECO:0000256" key="3">
    <source>
        <dbReference type="ARBA" id="ARBA00038502"/>
    </source>
</evidence>
<keyword evidence="6" id="KW-1185">Reference proteome</keyword>
<proteinExistence type="inferred from homology"/>
<evidence type="ECO:0000256" key="2">
    <source>
        <dbReference type="ARBA" id="ARBA00023315"/>
    </source>
</evidence>
<dbReference type="GO" id="GO:0016747">
    <property type="term" value="F:acyltransferase activity, transferring groups other than amino-acyl groups"/>
    <property type="evidence" value="ECO:0007669"/>
    <property type="project" value="InterPro"/>
</dbReference>
<dbReference type="Pfam" id="PF13302">
    <property type="entry name" value="Acetyltransf_3"/>
    <property type="match status" value="1"/>
</dbReference>
<keyword evidence="2" id="KW-0012">Acyltransferase</keyword>
<dbReference type="InterPro" id="IPR000182">
    <property type="entry name" value="GNAT_dom"/>
</dbReference>
<dbReference type="RefSeq" id="WP_249294862.1">
    <property type="nucleotide sequence ID" value="NZ_JACRSV010000002.1"/>
</dbReference>
<organism evidence="5 6">
    <name type="scientific">Fumia xinanensis</name>
    <dbReference type="NCBI Taxonomy" id="2763659"/>
    <lineage>
        <taxon>Bacteria</taxon>
        <taxon>Bacillati</taxon>
        <taxon>Bacillota</taxon>
        <taxon>Clostridia</taxon>
        <taxon>Eubacteriales</taxon>
        <taxon>Oscillospiraceae</taxon>
        <taxon>Fumia</taxon>
    </lineage>
</organism>
<comment type="caution">
    <text evidence="5">The sequence shown here is derived from an EMBL/GenBank/DDBJ whole genome shotgun (WGS) entry which is preliminary data.</text>
</comment>
<evidence type="ECO:0000259" key="4">
    <source>
        <dbReference type="PROSITE" id="PS51186"/>
    </source>
</evidence>
<reference evidence="5" key="1">
    <citation type="submission" date="2020-08" db="EMBL/GenBank/DDBJ databases">
        <title>Genome public.</title>
        <authorList>
            <person name="Liu C."/>
            <person name="Sun Q."/>
        </authorList>
    </citation>
    <scope>NUCLEOTIDE SEQUENCE</scope>
    <source>
        <strain evidence="5">NSJ-33</strain>
    </source>
</reference>
<accession>A0A926E227</accession>
<evidence type="ECO:0000256" key="1">
    <source>
        <dbReference type="ARBA" id="ARBA00022679"/>
    </source>
</evidence>
<evidence type="ECO:0000313" key="6">
    <source>
        <dbReference type="Proteomes" id="UP000610760"/>
    </source>
</evidence>
<dbReference type="Proteomes" id="UP000610760">
    <property type="component" value="Unassembled WGS sequence"/>
</dbReference>
<dbReference type="PROSITE" id="PS51186">
    <property type="entry name" value="GNAT"/>
    <property type="match status" value="1"/>
</dbReference>
<protein>
    <submittedName>
        <fullName evidence="5">GNAT family N-acetyltransferase</fullName>
    </submittedName>
</protein>
<dbReference type="EMBL" id="JACRSV010000002">
    <property type="protein sequence ID" value="MBC8559881.1"/>
    <property type="molecule type" value="Genomic_DNA"/>
</dbReference>
<gene>
    <name evidence="5" type="ORF">H8710_07360</name>
</gene>
<dbReference type="AlphaFoldDB" id="A0A926E227"/>
<name>A0A926E227_9FIRM</name>